<dbReference type="InterPro" id="IPR012349">
    <property type="entry name" value="Split_barrel_FMN-bd"/>
</dbReference>
<evidence type="ECO:0000259" key="4">
    <source>
        <dbReference type="SMART" id="SM00903"/>
    </source>
</evidence>
<protein>
    <submittedName>
        <fullName evidence="5">Flavin reductase family protein</fullName>
    </submittedName>
</protein>
<dbReference type="Pfam" id="PF01613">
    <property type="entry name" value="Flavin_Reduct"/>
    <property type="match status" value="1"/>
</dbReference>
<dbReference type="GO" id="GO:0016646">
    <property type="term" value="F:oxidoreductase activity, acting on the CH-NH group of donors, NAD or NADP as acceptor"/>
    <property type="evidence" value="ECO:0007669"/>
    <property type="project" value="UniProtKB-ARBA"/>
</dbReference>
<feature type="domain" description="Flavin reductase like" evidence="4">
    <location>
        <begin position="32"/>
        <end position="169"/>
    </location>
</feature>
<dbReference type="PANTHER" id="PTHR43567:SF1">
    <property type="entry name" value="FLAVOREDOXIN"/>
    <property type="match status" value="1"/>
</dbReference>
<comment type="similarity">
    <text evidence="3">Belongs to the flavoredoxin family.</text>
</comment>
<comment type="cofactor">
    <cofactor evidence="1">
        <name>FMN</name>
        <dbReference type="ChEBI" id="CHEBI:58210"/>
    </cofactor>
</comment>
<reference evidence="5 6" key="1">
    <citation type="submission" date="2020-04" db="EMBL/GenBank/DDBJ databases">
        <title>Description of novel Gluconacetobacter.</title>
        <authorList>
            <person name="Sombolestani A."/>
        </authorList>
    </citation>
    <scope>NUCLEOTIDE SEQUENCE [LARGE SCALE GENOMIC DNA]</scope>
    <source>
        <strain evidence="5 6">LMG 1382</strain>
    </source>
</reference>
<evidence type="ECO:0000256" key="2">
    <source>
        <dbReference type="ARBA" id="ARBA00022630"/>
    </source>
</evidence>
<proteinExistence type="inferred from homology"/>
<dbReference type="InterPro" id="IPR052174">
    <property type="entry name" value="Flavoredoxin"/>
</dbReference>
<dbReference type="OrthoDB" id="9792436at2"/>
<dbReference type="GO" id="GO:0010181">
    <property type="term" value="F:FMN binding"/>
    <property type="evidence" value="ECO:0007669"/>
    <property type="project" value="InterPro"/>
</dbReference>
<dbReference type="PANTHER" id="PTHR43567">
    <property type="entry name" value="FLAVOREDOXIN-RELATED-RELATED"/>
    <property type="match status" value="1"/>
</dbReference>
<name>A0A7W4P919_GLULI</name>
<dbReference type="AlphaFoldDB" id="A0A7W4P919"/>
<evidence type="ECO:0000313" key="5">
    <source>
        <dbReference type="EMBL" id="MBB2185353.1"/>
    </source>
</evidence>
<gene>
    <name evidence="5" type="ORF">HLH32_02930</name>
</gene>
<dbReference type="SUPFAM" id="SSF50475">
    <property type="entry name" value="FMN-binding split barrel"/>
    <property type="match status" value="1"/>
</dbReference>
<evidence type="ECO:0000256" key="1">
    <source>
        <dbReference type="ARBA" id="ARBA00001917"/>
    </source>
</evidence>
<evidence type="ECO:0000313" key="6">
    <source>
        <dbReference type="Proteomes" id="UP000562982"/>
    </source>
</evidence>
<comment type="caution">
    <text evidence="5">The sequence shown here is derived from an EMBL/GenBank/DDBJ whole genome shotgun (WGS) entry which is preliminary data.</text>
</comment>
<dbReference type="SMART" id="SM00903">
    <property type="entry name" value="Flavin_Reduct"/>
    <property type="match status" value="1"/>
</dbReference>
<keyword evidence="2" id="KW-0285">Flavoprotein</keyword>
<dbReference type="InterPro" id="IPR002563">
    <property type="entry name" value="Flavin_Rdtase-like_dom"/>
</dbReference>
<sequence length="200" mass="21854">MPHQARETVLSCGASGGISAVDELPISKAFTLLEPGPVVLVTTHDGRRDNVMTISWTMVLDFSASFALTTGPWNYSFAALQRTKECVIAIPTVDMIDTVVGIGTCSGKDTDKFAKFGLVREKAGHVRAPLIGQCLAHIECRVVDFIERYGVVVLEGVAAYMDAGRRERRMIHAIGDGSFVVDGRRIDRREMMRSKLPDGL</sequence>
<organism evidence="5 6">
    <name type="scientific">Gluconacetobacter liquefaciens</name>
    <name type="common">Acetobacter liquefaciens</name>
    <dbReference type="NCBI Taxonomy" id="89584"/>
    <lineage>
        <taxon>Bacteria</taxon>
        <taxon>Pseudomonadati</taxon>
        <taxon>Pseudomonadota</taxon>
        <taxon>Alphaproteobacteria</taxon>
        <taxon>Acetobacterales</taxon>
        <taxon>Acetobacteraceae</taxon>
        <taxon>Gluconacetobacter</taxon>
    </lineage>
</organism>
<dbReference type="EMBL" id="JABEQI010000001">
    <property type="protein sequence ID" value="MBB2185353.1"/>
    <property type="molecule type" value="Genomic_DNA"/>
</dbReference>
<evidence type="ECO:0000256" key="3">
    <source>
        <dbReference type="ARBA" id="ARBA00038054"/>
    </source>
</evidence>
<accession>A0A7W4P919</accession>
<dbReference type="Proteomes" id="UP000562982">
    <property type="component" value="Unassembled WGS sequence"/>
</dbReference>
<dbReference type="Gene3D" id="2.30.110.10">
    <property type="entry name" value="Electron Transport, Fmn-binding Protein, Chain A"/>
    <property type="match status" value="1"/>
</dbReference>